<evidence type="ECO:0000313" key="5">
    <source>
        <dbReference type="EMBL" id="PKA63456.1"/>
    </source>
</evidence>
<dbReference type="Proteomes" id="UP000236161">
    <property type="component" value="Unassembled WGS sequence"/>
</dbReference>
<dbReference type="PANTHER" id="PTHR33388:SF18">
    <property type="entry name" value="PROTEIN SPEAR1"/>
    <property type="match status" value="1"/>
</dbReference>
<feature type="region of interest" description="Disordered" evidence="4">
    <location>
        <begin position="1"/>
        <end position="31"/>
    </location>
</feature>
<organism evidence="5 6">
    <name type="scientific">Apostasia shenzhenica</name>
    <dbReference type="NCBI Taxonomy" id="1088818"/>
    <lineage>
        <taxon>Eukaryota</taxon>
        <taxon>Viridiplantae</taxon>
        <taxon>Streptophyta</taxon>
        <taxon>Embryophyta</taxon>
        <taxon>Tracheophyta</taxon>
        <taxon>Spermatophyta</taxon>
        <taxon>Magnoliopsida</taxon>
        <taxon>Liliopsida</taxon>
        <taxon>Asparagales</taxon>
        <taxon>Orchidaceae</taxon>
        <taxon>Apostasioideae</taxon>
        <taxon>Apostasia</taxon>
    </lineage>
</organism>
<dbReference type="EMBL" id="KZ451908">
    <property type="protein sequence ID" value="PKA63456.1"/>
    <property type="molecule type" value="Genomic_DNA"/>
</dbReference>
<evidence type="ECO:0000256" key="2">
    <source>
        <dbReference type="ARBA" id="ARBA00023015"/>
    </source>
</evidence>
<dbReference type="GO" id="GO:0003700">
    <property type="term" value="F:DNA-binding transcription factor activity"/>
    <property type="evidence" value="ECO:0007669"/>
    <property type="project" value="InterPro"/>
</dbReference>
<reference evidence="5 6" key="1">
    <citation type="journal article" date="2017" name="Nature">
        <title>The Apostasia genome and the evolution of orchids.</title>
        <authorList>
            <person name="Zhang G.Q."/>
            <person name="Liu K.W."/>
            <person name="Li Z."/>
            <person name="Lohaus R."/>
            <person name="Hsiao Y.Y."/>
            <person name="Niu S.C."/>
            <person name="Wang J.Y."/>
            <person name="Lin Y.C."/>
            <person name="Xu Q."/>
            <person name="Chen L.J."/>
            <person name="Yoshida K."/>
            <person name="Fujiwara S."/>
            <person name="Wang Z.W."/>
            <person name="Zhang Y.Q."/>
            <person name="Mitsuda N."/>
            <person name="Wang M."/>
            <person name="Liu G.H."/>
            <person name="Pecoraro L."/>
            <person name="Huang H.X."/>
            <person name="Xiao X.J."/>
            <person name="Lin M."/>
            <person name="Wu X.Y."/>
            <person name="Wu W.L."/>
            <person name="Chen Y.Y."/>
            <person name="Chang S.B."/>
            <person name="Sakamoto S."/>
            <person name="Ohme-Takagi M."/>
            <person name="Yagi M."/>
            <person name="Zeng S.J."/>
            <person name="Shen C.Y."/>
            <person name="Yeh C.M."/>
            <person name="Luo Y.B."/>
            <person name="Tsai W.C."/>
            <person name="Van de Peer Y."/>
            <person name="Liu Z.J."/>
        </authorList>
    </citation>
    <scope>NUCLEOTIDE SEQUENCE [LARGE SCALE GENOMIC DNA]</scope>
    <source>
        <strain evidence="6">cv. Shenzhen</strain>
        <tissue evidence="5">Stem</tissue>
    </source>
</reference>
<feature type="compositionally biased region" description="Basic and acidic residues" evidence="4">
    <location>
        <begin position="1"/>
        <end position="10"/>
    </location>
</feature>
<accession>A0A2I0B6M3</accession>
<dbReference type="InterPro" id="IPR040356">
    <property type="entry name" value="SPEAR"/>
</dbReference>
<name>A0A2I0B6M3_9ASPA</name>
<evidence type="ECO:0000256" key="4">
    <source>
        <dbReference type="SAM" id="MobiDB-lite"/>
    </source>
</evidence>
<protein>
    <submittedName>
        <fullName evidence="5">Uncharacterized protein</fullName>
    </submittedName>
</protein>
<gene>
    <name evidence="5" type="ORF">AXF42_Ash005351</name>
</gene>
<dbReference type="AlphaFoldDB" id="A0A2I0B6M3"/>
<dbReference type="PANTHER" id="PTHR33388">
    <property type="entry name" value="OS01G0212500 PROTEIN"/>
    <property type="match status" value="1"/>
</dbReference>
<keyword evidence="2" id="KW-0805">Transcription regulation</keyword>
<evidence type="ECO:0000256" key="3">
    <source>
        <dbReference type="ARBA" id="ARBA00023163"/>
    </source>
</evidence>
<dbReference type="OrthoDB" id="653455at2759"/>
<evidence type="ECO:0000313" key="6">
    <source>
        <dbReference type="Proteomes" id="UP000236161"/>
    </source>
</evidence>
<proteinExistence type="predicted"/>
<keyword evidence="6" id="KW-1185">Reference proteome</keyword>
<keyword evidence="3" id="KW-0804">Transcription</keyword>
<evidence type="ECO:0000256" key="1">
    <source>
        <dbReference type="ARBA" id="ARBA00022491"/>
    </source>
</evidence>
<dbReference type="STRING" id="1088818.A0A2I0B6M3"/>
<sequence>MMRRSEEQGLSRRGKKMNSETKPKQPQRGLGVAQLEKIRIQSQMISPAHNLPASFPTYNLPMFRWGRSHQHSFSRSKVISSNSSVLRYHIVEAEQLWGLKVIQVVREWVRRKMDERVKSKFLKNSWRFNCDEMRAEANGFGEEELIGHGGSLRHLLSSSSDPLVPHHLRRTVKLVRRGEQGYEAPESTMGGCQLRRVQLWCFAAGDLKREEADDCGGSGGVRCAG</sequence>
<keyword evidence="1" id="KW-0678">Repressor</keyword>